<sequence>MMANDEKKLAKSSLISLEIDPASILSLSKGVIFDTIVHNVEYTLNNRRTDPLPWKLVGMSLICDPSRNKNYLQKLQKMQCVKSVIRTEIYHSKLVKSDTGQLTTPGRKIILGAPNTRLTGVFICRSIDELLYMEPPNTENVHIVQYKLLCFERIATRELVNGPKLPSVGDRVIKTVFDFEVTQKDAFPRQLLPVAIISFCRENNGDLCSTIRNFLKLDEHKTFDKSYLVTSTDALLDRLREEQERKEDAEAEQERLYEAIQRRQPLADLSKKSTDVGNARPSSMPEAPLRVPPLKIKLSRPEKPIQPCHSIPPIDSKFKCSLKLDRVNLSLYDVINLPSSSYIKPKKSTESSTSSNSSHNKTKSLAISKPYEHNKPLKRLNTTETKKQIPASSNISKEKRSDESISVRSSTSDINVLSVKNKSKQRSISSSSGSPIYRPKPSIQRRTVEKSTKKKIVKRPILPSEYRCSISLPRLDLSMYDLDLSDINTYINGLPIDTKSIITTLSSDSSSSSISISASSEQQTESSNLPVESENVEDTMQPMFLMEHENLHESDEQNLFDIQSFGDIDTNETLPNIMETFLEPDLNEPLSTMDNEVSLPSIHEILFQPINKSLLTITEEDYALPTDDILFQPLNKSFSNITDEDCSLPTNENLSEMTTELVIEAISTVLPTATEEVQSKIFNEIQLNSTSEIISSTTNDVQMEVTSQVIVSTTNDIQMEATTELILSTTNEVPLVITNEVQLEISNGVPSVTTNDVPMETTSEILLPIMMNDNQMESINEALLPVKNDVQMGTTDEASVDSITEVLLSTTEEVVPAVSNYDYMKSISPISYDGFSPELPPLDDDPIFSSIHNSDVPIIDNFDACPQDFLIIVPCSDDEDNFDDDEEFHDNEKNVNNNDTDKTIVNPLSSPSKQNVSSLMNNPLLARVFNNINRLDSDRLSISSTSSSSCSSISTSMLPNQSPQSPLSLTQVLLPRRILNKKQHKSSETIIFNLYNISIPLVTCEPLNDPRLTYRLQAITTDLRWPLPCHQCSVSEQSPLLFLSPTQIISTDRKHTSDYFDPRRDSLKNAILNSIYDRLKAIVPNVFIINSNQFQKLLFEQTIFDTNCSLHLANLLHRVQYIDDTNFFQMLKLNGEFHLSPFLLQMIFN</sequence>
<keyword evidence="5" id="KW-1185">Reference proteome</keyword>
<proteinExistence type="predicted"/>
<feature type="region of interest" description="Disordered" evidence="2">
    <location>
        <begin position="342"/>
        <end position="455"/>
    </location>
</feature>
<gene>
    <name evidence="4" type="ORF">BJG266_LOCUS14038</name>
    <name evidence="3" type="ORF">QVE165_LOCUS12626</name>
</gene>
<protein>
    <submittedName>
        <fullName evidence="3">Uncharacterized protein</fullName>
    </submittedName>
</protein>
<feature type="compositionally biased region" description="Basic and acidic residues" evidence="2">
    <location>
        <begin position="396"/>
        <end position="405"/>
    </location>
</feature>
<dbReference type="AlphaFoldDB" id="A0A814DXQ6"/>
<feature type="compositionally biased region" description="Low complexity" evidence="2">
    <location>
        <begin position="512"/>
        <end position="527"/>
    </location>
</feature>
<dbReference type="Proteomes" id="UP000663832">
    <property type="component" value="Unassembled WGS sequence"/>
</dbReference>
<organism evidence="3 5">
    <name type="scientific">Adineta steineri</name>
    <dbReference type="NCBI Taxonomy" id="433720"/>
    <lineage>
        <taxon>Eukaryota</taxon>
        <taxon>Metazoa</taxon>
        <taxon>Spiralia</taxon>
        <taxon>Gnathifera</taxon>
        <taxon>Rotifera</taxon>
        <taxon>Eurotatoria</taxon>
        <taxon>Bdelloidea</taxon>
        <taxon>Adinetida</taxon>
        <taxon>Adinetidae</taxon>
        <taxon>Adineta</taxon>
    </lineage>
</organism>
<feature type="region of interest" description="Disordered" evidence="2">
    <location>
        <begin position="884"/>
        <end position="916"/>
    </location>
</feature>
<dbReference type="OrthoDB" id="10027427at2759"/>
<evidence type="ECO:0000256" key="2">
    <source>
        <dbReference type="SAM" id="MobiDB-lite"/>
    </source>
</evidence>
<dbReference type="EMBL" id="CAJNOM010000063">
    <property type="protein sequence ID" value="CAF0958595.1"/>
    <property type="molecule type" value="Genomic_DNA"/>
</dbReference>
<evidence type="ECO:0000256" key="1">
    <source>
        <dbReference type="SAM" id="Coils"/>
    </source>
</evidence>
<accession>A0A814DXQ6</accession>
<dbReference type="EMBL" id="CAJNOI010000058">
    <property type="protein sequence ID" value="CAF0965318.1"/>
    <property type="molecule type" value="Genomic_DNA"/>
</dbReference>
<keyword evidence="1" id="KW-0175">Coiled coil</keyword>
<feature type="compositionally biased region" description="Polar residues" evidence="2">
    <location>
        <begin position="906"/>
        <end position="916"/>
    </location>
</feature>
<feature type="region of interest" description="Disordered" evidence="2">
    <location>
        <begin position="512"/>
        <end position="534"/>
    </location>
</feature>
<reference evidence="3" key="1">
    <citation type="submission" date="2021-02" db="EMBL/GenBank/DDBJ databases">
        <authorList>
            <person name="Nowell W R."/>
        </authorList>
    </citation>
    <scope>NUCLEOTIDE SEQUENCE</scope>
</reference>
<feature type="compositionally biased region" description="Low complexity" evidence="2">
    <location>
        <begin position="350"/>
        <end position="359"/>
    </location>
</feature>
<dbReference type="Proteomes" id="UP000663877">
    <property type="component" value="Unassembled WGS sequence"/>
</dbReference>
<name>A0A814DXQ6_9BILA</name>
<feature type="coiled-coil region" evidence="1">
    <location>
        <begin position="232"/>
        <end position="259"/>
    </location>
</feature>
<evidence type="ECO:0000313" key="4">
    <source>
        <dbReference type="EMBL" id="CAF0965318.1"/>
    </source>
</evidence>
<feature type="region of interest" description="Disordered" evidence="2">
    <location>
        <begin position="267"/>
        <end position="292"/>
    </location>
</feature>
<evidence type="ECO:0000313" key="3">
    <source>
        <dbReference type="EMBL" id="CAF0958595.1"/>
    </source>
</evidence>
<comment type="caution">
    <text evidence="3">The sequence shown here is derived from an EMBL/GenBank/DDBJ whole genome shotgun (WGS) entry which is preliminary data.</text>
</comment>
<feature type="compositionally biased region" description="Polar residues" evidence="2">
    <location>
        <begin position="406"/>
        <end position="415"/>
    </location>
</feature>
<evidence type="ECO:0000313" key="5">
    <source>
        <dbReference type="Proteomes" id="UP000663832"/>
    </source>
</evidence>